<dbReference type="EMBL" id="NGFP01000082">
    <property type="protein sequence ID" value="OUC95371.1"/>
    <property type="molecule type" value="Genomic_DNA"/>
</dbReference>
<keyword evidence="5" id="KW-0175">Coiled coil</keyword>
<evidence type="ECO:0000313" key="8">
    <source>
        <dbReference type="Proteomes" id="UP000194761"/>
    </source>
</evidence>
<keyword evidence="1" id="KW-0678">Repressor</keyword>
<gene>
    <name evidence="7" type="ORF">CA984_18835</name>
</gene>
<dbReference type="GO" id="GO:0003677">
    <property type="term" value="F:DNA binding"/>
    <property type="evidence" value="ECO:0007669"/>
    <property type="project" value="UniProtKB-KW"/>
</dbReference>
<sequence>MSGKWLRTGEVAEAAGVNAQTLRYYHRRGLLREPQRSNGGHRLYPPETVVLLRMIKAAQRLGFTLDEVADLVETGRHRHGRPDGGLRARALTKLTEVKQKIEDLQTIRETLVQALDAGCDDLAACAASSCCPLPFPDLAEGREHVEVN</sequence>
<keyword evidence="3" id="KW-0238">DNA-binding</keyword>
<dbReference type="SUPFAM" id="SSF46955">
    <property type="entry name" value="Putative DNA-binding domain"/>
    <property type="match status" value="1"/>
</dbReference>
<evidence type="ECO:0000256" key="5">
    <source>
        <dbReference type="SAM" id="Coils"/>
    </source>
</evidence>
<protein>
    <submittedName>
        <fullName evidence="7">MerR family transcriptional regulator</fullName>
    </submittedName>
</protein>
<name>A0A243RKG1_9ACTN</name>
<dbReference type="SMART" id="SM00422">
    <property type="entry name" value="HTH_MERR"/>
    <property type="match status" value="1"/>
</dbReference>
<dbReference type="PANTHER" id="PTHR30204">
    <property type="entry name" value="REDOX-CYCLING DRUG-SENSING TRANSCRIPTIONAL ACTIVATOR SOXR"/>
    <property type="match status" value="1"/>
</dbReference>
<reference evidence="7 8" key="1">
    <citation type="submission" date="2017-05" db="EMBL/GenBank/DDBJ databases">
        <title>Biotechnological potential of actinobacteria isolated from South African environments.</title>
        <authorList>
            <person name="Le Roes-Hill M."/>
            <person name="Prins A."/>
            <person name="Durrell K.A."/>
        </authorList>
    </citation>
    <scope>NUCLEOTIDE SEQUENCE [LARGE SCALE GENOMIC DNA]</scope>
    <source>
        <strain evidence="7">M26</strain>
    </source>
</reference>
<dbReference type="PANTHER" id="PTHR30204:SF69">
    <property type="entry name" value="MERR-FAMILY TRANSCRIPTIONAL REGULATOR"/>
    <property type="match status" value="1"/>
</dbReference>
<dbReference type="InterPro" id="IPR047057">
    <property type="entry name" value="MerR_fam"/>
</dbReference>
<evidence type="ECO:0000256" key="4">
    <source>
        <dbReference type="ARBA" id="ARBA00023163"/>
    </source>
</evidence>
<dbReference type="GO" id="GO:0003700">
    <property type="term" value="F:DNA-binding transcription factor activity"/>
    <property type="evidence" value="ECO:0007669"/>
    <property type="project" value="InterPro"/>
</dbReference>
<evidence type="ECO:0000256" key="2">
    <source>
        <dbReference type="ARBA" id="ARBA00023015"/>
    </source>
</evidence>
<dbReference type="Proteomes" id="UP000194761">
    <property type="component" value="Unassembled WGS sequence"/>
</dbReference>
<keyword evidence="4" id="KW-0804">Transcription</keyword>
<dbReference type="RefSeq" id="WP_086574162.1">
    <property type="nucleotide sequence ID" value="NZ_NGFP01000082.1"/>
</dbReference>
<feature type="domain" description="HTH merR-type" evidence="6">
    <location>
        <begin position="5"/>
        <end position="74"/>
    </location>
</feature>
<proteinExistence type="predicted"/>
<feature type="coiled-coil region" evidence="5">
    <location>
        <begin position="87"/>
        <end position="114"/>
    </location>
</feature>
<dbReference type="Pfam" id="PF13411">
    <property type="entry name" value="MerR_1"/>
    <property type="match status" value="1"/>
</dbReference>
<comment type="caution">
    <text evidence="7">The sequence shown here is derived from an EMBL/GenBank/DDBJ whole genome shotgun (WGS) entry which is preliminary data.</text>
</comment>
<dbReference type="InterPro" id="IPR000551">
    <property type="entry name" value="MerR-type_HTH_dom"/>
</dbReference>
<dbReference type="InterPro" id="IPR009061">
    <property type="entry name" value="DNA-bd_dom_put_sf"/>
</dbReference>
<evidence type="ECO:0000256" key="3">
    <source>
        <dbReference type="ARBA" id="ARBA00023125"/>
    </source>
</evidence>
<accession>A0A243RKG1</accession>
<evidence type="ECO:0000259" key="6">
    <source>
        <dbReference type="PROSITE" id="PS50937"/>
    </source>
</evidence>
<dbReference type="AlphaFoldDB" id="A0A243RKG1"/>
<organism evidence="7 8">
    <name type="scientific">Streptosporangium minutum</name>
    <dbReference type="NCBI Taxonomy" id="569862"/>
    <lineage>
        <taxon>Bacteria</taxon>
        <taxon>Bacillati</taxon>
        <taxon>Actinomycetota</taxon>
        <taxon>Actinomycetes</taxon>
        <taxon>Streptosporangiales</taxon>
        <taxon>Streptosporangiaceae</taxon>
        <taxon>Streptosporangium</taxon>
    </lineage>
</organism>
<evidence type="ECO:0000256" key="1">
    <source>
        <dbReference type="ARBA" id="ARBA00022491"/>
    </source>
</evidence>
<dbReference type="PROSITE" id="PS50937">
    <property type="entry name" value="HTH_MERR_2"/>
    <property type="match status" value="1"/>
</dbReference>
<dbReference type="Gene3D" id="1.10.1660.10">
    <property type="match status" value="1"/>
</dbReference>
<evidence type="ECO:0000313" key="7">
    <source>
        <dbReference type="EMBL" id="OUC95371.1"/>
    </source>
</evidence>
<keyword evidence="8" id="KW-1185">Reference proteome</keyword>
<keyword evidence="2" id="KW-0805">Transcription regulation</keyword>
<dbReference type="PRINTS" id="PR00040">
    <property type="entry name" value="HTHMERR"/>
</dbReference>